<name>A0A1M5GB73_SALEC</name>
<dbReference type="STRING" id="1073325.SAMN05444483_10482"/>
<evidence type="ECO:0000313" key="1">
    <source>
        <dbReference type="EMBL" id="SHG00928.1"/>
    </source>
</evidence>
<dbReference type="PANTHER" id="PTHR35368">
    <property type="entry name" value="HYDROPEROXIDE REDUCTASE"/>
    <property type="match status" value="1"/>
</dbReference>
<gene>
    <name evidence="1" type="ORF">SAMN05444483_10482</name>
</gene>
<sequence length="152" mass="16365">MGLTNINISANAKPNEQLVVNAQNFEIRIGENRENADLDAPCPVEYILAGLAGCLNIVGGIVAKELNIEIESLKISISGDLNTDKYLGLGSKERAGFQKIEVNVQPVSNASSEAINEWIEIVESRCPVQDNLLNATPISLKLGRQPKEPALA</sequence>
<dbReference type="InterPro" id="IPR052924">
    <property type="entry name" value="OsmC/Ohr_hydroprdx_reductase"/>
</dbReference>
<dbReference type="RefSeq" id="WP_072878571.1">
    <property type="nucleotide sequence ID" value="NZ_FQVT01000004.1"/>
</dbReference>
<accession>A0A1M5GB73</accession>
<reference evidence="2" key="1">
    <citation type="submission" date="2016-11" db="EMBL/GenBank/DDBJ databases">
        <authorList>
            <person name="Varghese N."/>
            <person name="Submissions S."/>
        </authorList>
    </citation>
    <scope>NUCLEOTIDE SEQUENCE [LARGE SCALE GENOMIC DNA]</scope>
    <source>
        <strain evidence="2">DSM 24579</strain>
    </source>
</reference>
<dbReference type="AlphaFoldDB" id="A0A1M5GB73"/>
<organism evidence="1 2">
    <name type="scientific">Salegentibacter echinorum</name>
    <dbReference type="NCBI Taxonomy" id="1073325"/>
    <lineage>
        <taxon>Bacteria</taxon>
        <taxon>Pseudomonadati</taxon>
        <taxon>Bacteroidota</taxon>
        <taxon>Flavobacteriia</taxon>
        <taxon>Flavobacteriales</taxon>
        <taxon>Flavobacteriaceae</taxon>
        <taxon>Salegentibacter</taxon>
    </lineage>
</organism>
<dbReference type="InterPro" id="IPR036102">
    <property type="entry name" value="OsmC/Ohrsf"/>
</dbReference>
<dbReference type="EMBL" id="FQVT01000004">
    <property type="protein sequence ID" value="SHG00928.1"/>
    <property type="molecule type" value="Genomic_DNA"/>
</dbReference>
<dbReference type="Gene3D" id="3.30.300.20">
    <property type="match status" value="1"/>
</dbReference>
<dbReference type="InterPro" id="IPR015946">
    <property type="entry name" value="KH_dom-like_a/b"/>
</dbReference>
<dbReference type="Pfam" id="PF02566">
    <property type="entry name" value="OsmC"/>
    <property type="match status" value="1"/>
</dbReference>
<proteinExistence type="predicted"/>
<dbReference type="SUPFAM" id="SSF82784">
    <property type="entry name" value="OsmC-like"/>
    <property type="match status" value="1"/>
</dbReference>
<dbReference type="PANTHER" id="PTHR35368:SF1">
    <property type="entry name" value="HYDROPEROXIDE REDUCTASE"/>
    <property type="match status" value="1"/>
</dbReference>
<dbReference type="Proteomes" id="UP000183945">
    <property type="component" value="Unassembled WGS sequence"/>
</dbReference>
<dbReference type="InterPro" id="IPR003718">
    <property type="entry name" value="OsmC/Ohr_fam"/>
</dbReference>
<protein>
    <submittedName>
        <fullName evidence="1">Uncharacterized OsmC-related protein</fullName>
    </submittedName>
</protein>
<evidence type="ECO:0000313" key="2">
    <source>
        <dbReference type="Proteomes" id="UP000183945"/>
    </source>
</evidence>
<keyword evidence="2" id="KW-1185">Reference proteome</keyword>
<dbReference type="OrthoDB" id="9791538at2"/>